<reference evidence="1" key="2">
    <citation type="journal article" date="2015" name="Fish Shellfish Immunol.">
        <title>Early steps in the European eel (Anguilla anguilla)-Vibrio vulnificus interaction in the gills: Role of the RtxA13 toxin.</title>
        <authorList>
            <person name="Callol A."/>
            <person name="Pajuelo D."/>
            <person name="Ebbesson L."/>
            <person name="Teles M."/>
            <person name="MacKenzie S."/>
            <person name="Amaro C."/>
        </authorList>
    </citation>
    <scope>NUCLEOTIDE SEQUENCE</scope>
</reference>
<dbReference type="AlphaFoldDB" id="A0A0E9XPP8"/>
<sequence>MHSLLYSWPSSPQTGIYSRVQNGSMYTAQFACGTVPVNVNIQE</sequence>
<evidence type="ECO:0000313" key="1">
    <source>
        <dbReference type="EMBL" id="JAI04387.1"/>
    </source>
</evidence>
<dbReference type="EMBL" id="GBXM01004191">
    <property type="protein sequence ID" value="JAI04387.1"/>
    <property type="molecule type" value="Transcribed_RNA"/>
</dbReference>
<accession>A0A0E9XPP8</accession>
<proteinExistence type="predicted"/>
<protein>
    <submittedName>
        <fullName evidence="1">Uncharacterized protein</fullName>
    </submittedName>
</protein>
<name>A0A0E9XPP8_ANGAN</name>
<reference evidence="1" key="1">
    <citation type="submission" date="2014-11" db="EMBL/GenBank/DDBJ databases">
        <authorList>
            <person name="Amaro Gonzalez C."/>
        </authorList>
    </citation>
    <scope>NUCLEOTIDE SEQUENCE</scope>
</reference>
<organism evidence="1">
    <name type="scientific">Anguilla anguilla</name>
    <name type="common">European freshwater eel</name>
    <name type="synonym">Muraena anguilla</name>
    <dbReference type="NCBI Taxonomy" id="7936"/>
    <lineage>
        <taxon>Eukaryota</taxon>
        <taxon>Metazoa</taxon>
        <taxon>Chordata</taxon>
        <taxon>Craniata</taxon>
        <taxon>Vertebrata</taxon>
        <taxon>Euteleostomi</taxon>
        <taxon>Actinopterygii</taxon>
        <taxon>Neopterygii</taxon>
        <taxon>Teleostei</taxon>
        <taxon>Anguilliformes</taxon>
        <taxon>Anguillidae</taxon>
        <taxon>Anguilla</taxon>
    </lineage>
</organism>